<protein>
    <recommendedName>
        <fullName evidence="4">DUF4870 domain-containing protein</fullName>
    </recommendedName>
</protein>
<evidence type="ECO:0008006" key="4">
    <source>
        <dbReference type="Google" id="ProtNLM"/>
    </source>
</evidence>
<keyword evidence="1" id="KW-1133">Transmembrane helix</keyword>
<keyword evidence="1" id="KW-0472">Membrane</keyword>
<feature type="transmembrane region" description="Helical" evidence="1">
    <location>
        <begin position="7"/>
        <end position="26"/>
    </location>
</feature>
<feature type="transmembrane region" description="Helical" evidence="1">
    <location>
        <begin position="73"/>
        <end position="92"/>
    </location>
</feature>
<evidence type="ECO:0000313" key="2">
    <source>
        <dbReference type="EMBL" id="GAA5526194.1"/>
    </source>
</evidence>
<keyword evidence="1" id="KW-0812">Transmembrane</keyword>
<comment type="caution">
    <text evidence="2">The sequence shown here is derived from an EMBL/GenBank/DDBJ whole genome shotgun (WGS) entry which is preliminary data.</text>
</comment>
<evidence type="ECO:0000256" key="1">
    <source>
        <dbReference type="SAM" id="Phobius"/>
    </source>
</evidence>
<proteinExistence type="predicted"/>
<feature type="transmembrane region" description="Helical" evidence="1">
    <location>
        <begin position="38"/>
        <end position="61"/>
    </location>
</feature>
<reference evidence="2 3" key="1">
    <citation type="submission" date="2024-02" db="EMBL/GenBank/DDBJ databases">
        <title>Microbulbifer aestuariivivens NBRC 112533.</title>
        <authorList>
            <person name="Ichikawa N."/>
            <person name="Katano-Makiyama Y."/>
            <person name="Hidaka K."/>
        </authorList>
    </citation>
    <scope>NUCLEOTIDE SEQUENCE [LARGE SCALE GENOMIC DNA]</scope>
    <source>
        <strain evidence="2 3">NBRC 112533</strain>
    </source>
</reference>
<dbReference type="RefSeq" id="WP_345552481.1">
    <property type="nucleotide sequence ID" value="NZ_BAABRT010000034.1"/>
</dbReference>
<feature type="transmembrane region" description="Helical" evidence="1">
    <location>
        <begin position="98"/>
        <end position="122"/>
    </location>
</feature>
<organism evidence="2 3">
    <name type="scientific">Microbulbifer aestuariivivens</name>
    <dbReference type="NCBI Taxonomy" id="1908308"/>
    <lineage>
        <taxon>Bacteria</taxon>
        <taxon>Pseudomonadati</taxon>
        <taxon>Pseudomonadota</taxon>
        <taxon>Gammaproteobacteria</taxon>
        <taxon>Cellvibrionales</taxon>
        <taxon>Microbulbiferaceae</taxon>
        <taxon>Microbulbifer</taxon>
    </lineage>
</organism>
<dbReference type="EMBL" id="BAABRT010000034">
    <property type="protein sequence ID" value="GAA5526194.1"/>
    <property type="molecule type" value="Genomic_DNA"/>
</dbReference>
<dbReference type="Proteomes" id="UP001408594">
    <property type="component" value="Unassembled WGS sequence"/>
</dbReference>
<accession>A0ABP9WSZ6</accession>
<keyword evidence="3" id="KW-1185">Reference proteome</keyword>
<sequence>MSFGKYFRIALFFPYLIGAIAAALAFTTEFGVKNELVFFTVFSIVFAGIPYAAFVAFAFAWSKSRSDSEIKKAMWFAPLLFLPLLIIVPFISGSPGSFLQAMASIAILWGFALAYGYTYVLLTYGGWALIKKLGLGSEKT</sequence>
<gene>
    <name evidence="2" type="ORF">Maes01_02789</name>
</gene>
<name>A0ABP9WSZ6_9GAMM</name>
<evidence type="ECO:0000313" key="3">
    <source>
        <dbReference type="Proteomes" id="UP001408594"/>
    </source>
</evidence>